<name>A0A545TBH9_9GAMM</name>
<evidence type="ECO:0000313" key="12">
    <source>
        <dbReference type="Proteomes" id="UP000317839"/>
    </source>
</evidence>
<dbReference type="InterPro" id="IPR017441">
    <property type="entry name" value="Protein_kinase_ATP_BS"/>
</dbReference>
<protein>
    <recommendedName>
        <fullName evidence="1">non-specific serine/threonine protein kinase</fullName>
        <ecNumber evidence="1">2.7.11.1</ecNumber>
    </recommendedName>
</protein>
<dbReference type="PROSITE" id="PS00108">
    <property type="entry name" value="PROTEIN_KINASE_ST"/>
    <property type="match status" value="1"/>
</dbReference>
<keyword evidence="4 7" id="KW-0547">Nucleotide-binding</keyword>
<dbReference type="InterPro" id="IPR011009">
    <property type="entry name" value="Kinase-like_dom_sf"/>
</dbReference>
<gene>
    <name evidence="11" type="ORF">FLL45_06275</name>
</gene>
<keyword evidence="5 11" id="KW-0418">Kinase</keyword>
<keyword evidence="9" id="KW-1133">Transmembrane helix</keyword>
<evidence type="ECO:0000259" key="10">
    <source>
        <dbReference type="PROSITE" id="PS50011"/>
    </source>
</evidence>
<dbReference type="PROSITE" id="PS00107">
    <property type="entry name" value="PROTEIN_KINASE_ATP"/>
    <property type="match status" value="1"/>
</dbReference>
<evidence type="ECO:0000256" key="7">
    <source>
        <dbReference type="PROSITE-ProRule" id="PRU10141"/>
    </source>
</evidence>
<keyword evidence="9" id="KW-0472">Membrane</keyword>
<dbReference type="PANTHER" id="PTHR43289">
    <property type="entry name" value="MITOGEN-ACTIVATED PROTEIN KINASE KINASE KINASE 20-RELATED"/>
    <property type="match status" value="1"/>
</dbReference>
<dbReference type="InterPro" id="IPR008271">
    <property type="entry name" value="Ser/Thr_kinase_AS"/>
</dbReference>
<dbReference type="PROSITE" id="PS50011">
    <property type="entry name" value="PROTEIN_KINASE_DOM"/>
    <property type="match status" value="1"/>
</dbReference>
<dbReference type="OrthoDB" id="9801841at2"/>
<dbReference type="CDD" id="cd14014">
    <property type="entry name" value="STKc_PknB_like"/>
    <property type="match status" value="1"/>
</dbReference>
<dbReference type="AlphaFoldDB" id="A0A545TBH9"/>
<dbReference type="SUPFAM" id="SSF56112">
    <property type="entry name" value="Protein kinase-like (PK-like)"/>
    <property type="match status" value="1"/>
</dbReference>
<comment type="caution">
    <text evidence="11">The sequence shown here is derived from an EMBL/GenBank/DDBJ whole genome shotgun (WGS) entry which is preliminary data.</text>
</comment>
<feature type="transmembrane region" description="Helical" evidence="9">
    <location>
        <begin position="321"/>
        <end position="338"/>
    </location>
</feature>
<evidence type="ECO:0000256" key="8">
    <source>
        <dbReference type="SAM" id="MobiDB-lite"/>
    </source>
</evidence>
<keyword evidence="3" id="KW-0808">Transferase</keyword>
<evidence type="ECO:0000256" key="2">
    <source>
        <dbReference type="ARBA" id="ARBA00022527"/>
    </source>
</evidence>
<feature type="binding site" evidence="7">
    <location>
        <position position="525"/>
    </location>
    <ligand>
        <name>ATP</name>
        <dbReference type="ChEBI" id="CHEBI:30616"/>
    </ligand>
</feature>
<keyword evidence="2 11" id="KW-0723">Serine/threonine-protein kinase</keyword>
<dbReference type="Proteomes" id="UP000317839">
    <property type="component" value="Unassembled WGS sequence"/>
</dbReference>
<evidence type="ECO:0000256" key="1">
    <source>
        <dbReference type="ARBA" id="ARBA00012513"/>
    </source>
</evidence>
<proteinExistence type="predicted"/>
<dbReference type="EC" id="2.7.11.1" evidence="1"/>
<evidence type="ECO:0000256" key="6">
    <source>
        <dbReference type="ARBA" id="ARBA00022840"/>
    </source>
</evidence>
<dbReference type="EMBL" id="VIKR01000002">
    <property type="protein sequence ID" value="TQV74565.1"/>
    <property type="molecule type" value="Genomic_DNA"/>
</dbReference>
<evidence type="ECO:0000256" key="5">
    <source>
        <dbReference type="ARBA" id="ARBA00022777"/>
    </source>
</evidence>
<dbReference type="PANTHER" id="PTHR43289:SF34">
    <property type="entry name" value="SERINE_THREONINE-PROTEIN KINASE YBDM-RELATED"/>
    <property type="match status" value="1"/>
</dbReference>
<evidence type="ECO:0000256" key="9">
    <source>
        <dbReference type="SAM" id="Phobius"/>
    </source>
</evidence>
<feature type="domain" description="Protein kinase" evidence="10">
    <location>
        <begin position="496"/>
        <end position="757"/>
    </location>
</feature>
<evidence type="ECO:0000313" key="11">
    <source>
        <dbReference type="EMBL" id="TQV74565.1"/>
    </source>
</evidence>
<feature type="transmembrane region" description="Helical" evidence="9">
    <location>
        <begin position="344"/>
        <end position="364"/>
    </location>
</feature>
<feature type="compositionally biased region" description="Polar residues" evidence="8">
    <location>
        <begin position="463"/>
        <end position="483"/>
    </location>
</feature>
<feature type="transmembrane region" description="Helical" evidence="9">
    <location>
        <begin position="12"/>
        <end position="28"/>
    </location>
</feature>
<keyword evidence="9" id="KW-0812">Transmembrane</keyword>
<dbReference type="SMART" id="SM00220">
    <property type="entry name" value="S_TKc"/>
    <property type="match status" value="1"/>
</dbReference>
<dbReference type="FunFam" id="1.10.510.10:FF:000021">
    <property type="entry name" value="Serine/threonine protein kinase"/>
    <property type="match status" value="1"/>
</dbReference>
<sequence length="770" mass="85785">MKRNLLPLHRSGWLYLLMGIWGLLFWLNQTGAFHSANQINRNLLQSLLPSHQTTELSESSVVSLSTSFTGDELDKIKKLALSHPETLIVLMGNIPESLLAMLSNWTNQAPLKQPIFIAKKQQSSVSAISVGSETSIWTRYLLDWFRFPPISAPQWKTSNQLVFAPLGIDANNVGGGVPTVWQFEDKLYPTMLGAITRQILVGSNESLAADLSLRWQGANDSIQLGLSGKIFFADRPHTNLLLNDYLAAIEQQPNHSTQPLLVLIAEPDFQPLAQLAQSSQQLLSGRYLTENIITAASPIVLLIAGLFGLWLMREWSTKMQGFWIVCLLIIGAVGQYIAYTQMLWLSLVPVALTLILSWIIWSAYRLECQSMKALYQRHNLLIGDSLNVFYQSQSFDKVQPFLEQTMVDQPLAEKVFDVALRAESNNNLPLAKHLLSWLVDSDISHPASRQKLRELAPEPGDSGDQSLDSTMVITPGQSGPHTTSSMAIPVSHFGRYEVEGILGKGAMGIVYQGVDPKINRHVAIKTLQLTDSDDEAVQQETKERFFREAETAGNLSHANIVTIYDVGEEGELGYIAMDLLTGAPLSEFVKSENRLPAPFIYQLMIQITDALEYAHRQSVVHRDIKPGNIILDDEIQRVTVTDFGIAFVADNSKTRTGTIMGSPYYMSPEQVLGKRVDGRSDIFSLGVTFYQLLSGQLPFNGESIASVAYHITKTKQPSVRQWDSKLPASAARITNKALQKDVGKRYQTMEEFKQVLISALKRDFKKSPIV</sequence>
<dbReference type="InterPro" id="IPR000719">
    <property type="entry name" value="Prot_kinase_dom"/>
</dbReference>
<dbReference type="Gene3D" id="3.30.200.20">
    <property type="entry name" value="Phosphorylase Kinase, domain 1"/>
    <property type="match status" value="1"/>
</dbReference>
<feature type="transmembrane region" description="Helical" evidence="9">
    <location>
        <begin position="292"/>
        <end position="312"/>
    </location>
</feature>
<dbReference type="RefSeq" id="WP_142941180.1">
    <property type="nucleotide sequence ID" value="NZ_VIKR01000002.1"/>
</dbReference>
<organism evidence="11 12">
    <name type="scientific">Aliikangiella marina</name>
    <dbReference type="NCBI Taxonomy" id="1712262"/>
    <lineage>
        <taxon>Bacteria</taxon>
        <taxon>Pseudomonadati</taxon>
        <taxon>Pseudomonadota</taxon>
        <taxon>Gammaproteobacteria</taxon>
        <taxon>Oceanospirillales</taxon>
        <taxon>Pleioneaceae</taxon>
        <taxon>Aliikangiella</taxon>
    </lineage>
</organism>
<dbReference type="Gene3D" id="1.10.510.10">
    <property type="entry name" value="Transferase(Phosphotransferase) domain 1"/>
    <property type="match status" value="1"/>
</dbReference>
<dbReference type="Pfam" id="PF00069">
    <property type="entry name" value="Pkinase"/>
    <property type="match status" value="1"/>
</dbReference>
<reference evidence="11 12" key="1">
    <citation type="submission" date="2019-06" db="EMBL/GenBank/DDBJ databases">
        <title>Draft genome of Aliikangiella marina GYP-15.</title>
        <authorList>
            <person name="Wang G."/>
        </authorList>
    </citation>
    <scope>NUCLEOTIDE SEQUENCE [LARGE SCALE GENOMIC DNA]</scope>
    <source>
        <strain evidence="11 12">GYP-15</strain>
    </source>
</reference>
<feature type="region of interest" description="Disordered" evidence="8">
    <location>
        <begin position="453"/>
        <end position="483"/>
    </location>
</feature>
<accession>A0A545TBH9</accession>
<evidence type="ECO:0000256" key="4">
    <source>
        <dbReference type="ARBA" id="ARBA00022741"/>
    </source>
</evidence>
<keyword evidence="12" id="KW-1185">Reference proteome</keyword>
<keyword evidence="6 7" id="KW-0067">ATP-binding</keyword>
<dbReference type="GO" id="GO:0004674">
    <property type="term" value="F:protein serine/threonine kinase activity"/>
    <property type="evidence" value="ECO:0007669"/>
    <property type="project" value="UniProtKB-KW"/>
</dbReference>
<dbReference type="GO" id="GO:0005524">
    <property type="term" value="F:ATP binding"/>
    <property type="evidence" value="ECO:0007669"/>
    <property type="project" value="UniProtKB-UniRule"/>
</dbReference>
<evidence type="ECO:0000256" key="3">
    <source>
        <dbReference type="ARBA" id="ARBA00022679"/>
    </source>
</evidence>